<keyword evidence="3" id="KW-1003">Cell membrane</keyword>
<dbReference type="CDD" id="cd06261">
    <property type="entry name" value="TM_PBP2"/>
    <property type="match status" value="1"/>
</dbReference>
<dbReference type="InterPro" id="IPR045621">
    <property type="entry name" value="BPD_transp_1_N"/>
</dbReference>
<reference evidence="9" key="1">
    <citation type="submission" date="2021-11" db="EMBL/GenBank/DDBJ databases">
        <title>Streptomyces corallinus and Kineosporia corallina sp. nov., two new coral-derived marine actinobacteria.</title>
        <authorList>
            <person name="Buangrab K."/>
            <person name="Sutthacheep M."/>
            <person name="Yeemin T."/>
            <person name="Harunari E."/>
            <person name="Igarashi Y."/>
            <person name="Sripreechasak P."/>
            <person name="Kanchanasin P."/>
            <person name="Tanasupawat S."/>
            <person name="Phongsopitanun W."/>
        </authorList>
    </citation>
    <scope>NUCLEOTIDE SEQUENCE</scope>
    <source>
        <strain evidence="9">JCM 31032</strain>
    </source>
</reference>
<dbReference type="Proteomes" id="UP001138997">
    <property type="component" value="Unassembled WGS sequence"/>
</dbReference>
<evidence type="ECO:0000256" key="6">
    <source>
        <dbReference type="ARBA" id="ARBA00023136"/>
    </source>
</evidence>
<feature type="transmembrane region" description="Helical" evidence="7">
    <location>
        <begin position="12"/>
        <end position="30"/>
    </location>
</feature>
<keyword evidence="4 7" id="KW-0812">Transmembrane</keyword>
<dbReference type="InterPro" id="IPR000515">
    <property type="entry name" value="MetI-like"/>
</dbReference>
<accession>A0A9X1SVV3</accession>
<dbReference type="SUPFAM" id="SSF161098">
    <property type="entry name" value="MetI-like"/>
    <property type="match status" value="1"/>
</dbReference>
<evidence type="ECO:0000313" key="10">
    <source>
        <dbReference type="Proteomes" id="UP001138997"/>
    </source>
</evidence>
<evidence type="ECO:0000256" key="5">
    <source>
        <dbReference type="ARBA" id="ARBA00022989"/>
    </source>
</evidence>
<feature type="domain" description="ABC transmembrane type-1" evidence="8">
    <location>
        <begin position="95"/>
        <end position="299"/>
    </location>
</feature>
<dbReference type="Gene3D" id="1.10.3720.10">
    <property type="entry name" value="MetI-like"/>
    <property type="match status" value="1"/>
</dbReference>
<feature type="transmembrane region" description="Helical" evidence="7">
    <location>
        <begin position="280"/>
        <end position="306"/>
    </location>
</feature>
<evidence type="ECO:0000256" key="3">
    <source>
        <dbReference type="ARBA" id="ARBA00022475"/>
    </source>
</evidence>
<comment type="subcellular location">
    <subcellularLocation>
        <location evidence="1 7">Cell membrane</location>
        <topology evidence="1 7">Multi-pass membrane protein</topology>
    </subcellularLocation>
</comment>
<sequence>MFVFLARRLMSGFVLVAVVGSLTFVTMSLSGTDPVRNLLGENATQEQVDARAAQLGLDRPLPERYLDWAVSAVQGDLGTSWVNNASVSQVIGQRLPVSLSLVIASTLVTALVSVALGIAAAVRKGFLDRLVQVLAVAGYALPNFWVALVLVSFFAISLRLLPATGYTPLTTDPGKWALGLVLPVAALAIGTIASTTQQVRAATVDVLEHDFVRTLRSRGLPSRSIVGVHVLRNAAGPALTVLSLQFVALLAGTVVIERVFALPGVGSMVVSSATAGDLPMVLGIVTVMVVVVVVVNLLVDVATGWLNPKVRAR</sequence>
<dbReference type="Pfam" id="PF00528">
    <property type="entry name" value="BPD_transp_1"/>
    <property type="match status" value="1"/>
</dbReference>
<comment type="similarity">
    <text evidence="7">Belongs to the binding-protein-dependent transport system permease family.</text>
</comment>
<dbReference type="Pfam" id="PF19300">
    <property type="entry name" value="BPD_transp_1_N"/>
    <property type="match status" value="1"/>
</dbReference>
<evidence type="ECO:0000259" key="8">
    <source>
        <dbReference type="PROSITE" id="PS50928"/>
    </source>
</evidence>
<comment type="caution">
    <text evidence="9">The sequence shown here is derived from an EMBL/GenBank/DDBJ whole genome shotgun (WGS) entry which is preliminary data.</text>
</comment>
<proteinExistence type="inferred from homology"/>
<organism evidence="9 10">
    <name type="scientific">Kineosporia babensis</name>
    <dbReference type="NCBI Taxonomy" id="499548"/>
    <lineage>
        <taxon>Bacteria</taxon>
        <taxon>Bacillati</taxon>
        <taxon>Actinomycetota</taxon>
        <taxon>Actinomycetes</taxon>
        <taxon>Kineosporiales</taxon>
        <taxon>Kineosporiaceae</taxon>
        <taxon>Kineosporia</taxon>
    </lineage>
</organism>
<dbReference type="EMBL" id="JAJOMB010000014">
    <property type="protein sequence ID" value="MCD5314096.1"/>
    <property type="molecule type" value="Genomic_DNA"/>
</dbReference>
<dbReference type="PROSITE" id="PS50928">
    <property type="entry name" value="ABC_TM1"/>
    <property type="match status" value="1"/>
</dbReference>
<name>A0A9X1SVV3_9ACTN</name>
<evidence type="ECO:0000256" key="2">
    <source>
        <dbReference type="ARBA" id="ARBA00022448"/>
    </source>
</evidence>
<dbReference type="AlphaFoldDB" id="A0A9X1SVV3"/>
<keyword evidence="10" id="KW-1185">Reference proteome</keyword>
<dbReference type="InterPro" id="IPR035906">
    <property type="entry name" value="MetI-like_sf"/>
</dbReference>
<feature type="transmembrane region" description="Helical" evidence="7">
    <location>
        <begin position="176"/>
        <end position="193"/>
    </location>
</feature>
<keyword evidence="6 7" id="KW-0472">Membrane</keyword>
<evidence type="ECO:0000256" key="4">
    <source>
        <dbReference type="ARBA" id="ARBA00022692"/>
    </source>
</evidence>
<protein>
    <submittedName>
        <fullName evidence="9">ABC transporter permease</fullName>
    </submittedName>
</protein>
<evidence type="ECO:0000256" key="1">
    <source>
        <dbReference type="ARBA" id="ARBA00004651"/>
    </source>
</evidence>
<dbReference type="RefSeq" id="WP_231446336.1">
    <property type="nucleotide sequence ID" value="NZ_JAJOMB010000014.1"/>
</dbReference>
<feature type="transmembrane region" description="Helical" evidence="7">
    <location>
        <begin position="133"/>
        <end position="156"/>
    </location>
</feature>
<dbReference type="PANTHER" id="PTHR43163:SF3">
    <property type="entry name" value="PEPTIDE ABC TRANSPORTER PERMEASE PROTEIN"/>
    <property type="match status" value="1"/>
</dbReference>
<keyword evidence="5 7" id="KW-1133">Transmembrane helix</keyword>
<keyword evidence="2 7" id="KW-0813">Transport</keyword>
<evidence type="ECO:0000256" key="7">
    <source>
        <dbReference type="RuleBase" id="RU363032"/>
    </source>
</evidence>
<feature type="transmembrane region" description="Helical" evidence="7">
    <location>
        <begin position="97"/>
        <end position="121"/>
    </location>
</feature>
<dbReference type="GO" id="GO:0055085">
    <property type="term" value="P:transmembrane transport"/>
    <property type="evidence" value="ECO:0007669"/>
    <property type="project" value="InterPro"/>
</dbReference>
<gene>
    <name evidence="9" type="ORF">LR394_24615</name>
</gene>
<feature type="transmembrane region" description="Helical" evidence="7">
    <location>
        <begin position="239"/>
        <end position="260"/>
    </location>
</feature>
<dbReference type="GO" id="GO:0005886">
    <property type="term" value="C:plasma membrane"/>
    <property type="evidence" value="ECO:0007669"/>
    <property type="project" value="UniProtKB-SubCell"/>
</dbReference>
<evidence type="ECO:0000313" key="9">
    <source>
        <dbReference type="EMBL" id="MCD5314096.1"/>
    </source>
</evidence>
<dbReference type="PANTHER" id="PTHR43163">
    <property type="entry name" value="DIPEPTIDE TRANSPORT SYSTEM PERMEASE PROTEIN DPPB-RELATED"/>
    <property type="match status" value="1"/>
</dbReference>